<gene>
    <name evidence="2" type="ORF">LTR09_003546</name>
</gene>
<protein>
    <recommendedName>
        <fullName evidence="1">F-box domain-containing protein</fullName>
    </recommendedName>
</protein>
<proteinExistence type="predicted"/>
<evidence type="ECO:0000313" key="3">
    <source>
        <dbReference type="Proteomes" id="UP001271007"/>
    </source>
</evidence>
<comment type="caution">
    <text evidence="2">The sequence shown here is derived from an EMBL/GenBank/DDBJ whole genome shotgun (WGS) entry which is preliminary data.</text>
</comment>
<dbReference type="AlphaFoldDB" id="A0AAJ0GBD8"/>
<sequence length="567" mass="64157">MVTKGWSSIASGSFDAEVIYLQESIPSSEAFTFEQTLPLILRRVDTTQKLLETMAKLTDLPNELQRAILGYIKVTADLKAVSLVCMKFHTIVAPALYYAVVLPLDSLDERLETSLNPANDNMKHTRALEIVPKDGVTYDHATHGKYLAQLIQSFPRNVLTWFAHDTGSRVPLELTFLMHLRQSNITIYWVYPHCPSPIKPWLQADELQNIVTLMLILDDIEDCQRVSHILWRARHLKVLEIAFGAQGRRTLSHPQALTSLFADRMDPEKAASRMELERLYLTSLNCQHAGSLITSILDVTKLETLELHLCTLTINLLQHLDQHGMRLIRFVQKPQFDRAVSFDSLLGSCDDTREYLVTRVFCASINHGLSLKVIKTRGPSLRVLFIENKGLHNCNYPAGFSTRMKTLFNNLCRYCPNLEQLAIHPCLPPNYLADPEMKTMDASLNSLTQLTKVVSLRLFLIPQLLVSSQHCCVKGKGSAALEADLENQMQATADAVFARLHASCPRFVALQLDAHTAHQSSLSRGTRRFAYLREFRTDGDKPTTVGGREIELRLLRVEEPRNDIFLE</sequence>
<dbReference type="PROSITE" id="PS50181">
    <property type="entry name" value="FBOX"/>
    <property type="match status" value="1"/>
</dbReference>
<accession>A0AAJ0GBD8</accession>
<evidence type="ECO:0000259" key="1">
    <source>
        <dbReference type="PROSITE" id="PS50181"/>
    </source>
</evidence>
<name>A0AAJ0GBD8_9PEZI</name>
<organism evidence="2 3">
    <name type="scientific">Extremus antarcticus</name>
    <dbReference type="NCBI Taxonomy" id="702011"/>
    <lineage>
        <taxon>Eukaryota</taxon>
        <taxon>Fungi</taxon>
        <taxon>Dikarya</taxon>
        <taxon>Ascomycota</taxon>
        <taxon>Pezizomycotina</taxon>
        <taxon>Dothideomycetes</taxon>
        <taxon>Dothideomycetidae</taxon>
        <taxon>Mycosphaerellales</taxon>
        <taxon>Extremaceae</taxon>
        <taxon>Extremus</taxon>
    </lineage>
</organism>
<reference evidence="2" key="1">
    <citation type="submission" date="2023-04" db="EMBL/GenBank/DDBJ databases">
        <title>Black Yeasts Isolated from many extreme environments.</title>
        <authorList>
            <person name="Coleine C."/>
            <person name="Stajich J.E."/>
            <person name="Selbmann L."/>
        </authorList>
    </citation>
    <scope>NUCLEOTIDE SEQUENCE</scope>
    <source>
        <strain evidence="2">CCFEE 5312</strain>
    </source>
</reference>
<dbReference type="EMBL" id="JAWDJX010000008">
    <property type="protein sequence ID" value="KAK3055625.1"/>
    <property type="molecule type" value="Genomic_DNA"/>
</dbReference>
<evidence type="ECO:0000313" key="2">
    <source>
        <dbReference type="EMBL" id="KAK3055625.1"/>
    </source>
</evidence>
<dbReference type="InterPro" id="IPR001810">
    <property type="entry name" value="F-box_dom"/>
</dbReference>
<keyword evidence="3" id="KW-1185">Reference proteome</keyword>
<feature type="domain" description="F-box" evidence="1">
    <location>
        <begin position="54"/>
        <end position="101"/>
    </location>
</feature>
<dbReference type="Proteomes" id="UP001271007">
    <property type="component" value="Unassembled WGS sequence"/>
</dbReference>